<dbReference type="AlphaFoldDB" id="A0A438FV69"/>
<dbReference type="InterPro" id="IPR025312">
    <property type="entry name" value="DUF4216"/>
</dbReference>
<dbReference type="InterPro" id="IPR004252">
    <property type="entry name" value="Probable_transposase_24"/>
</dbReference>
<evidence type="ECO:0000313" key="4">
    <source>
        <dbReference type="Proteomes" id="UP000288805"/>
    </source>
</evidence>
<dbReference type="SUPFAM" id="SSF54001">
    <property type="entry name" value="Cysteine proteinases"/>
    <property type="match status" value="1"/>
</dbReference>
<dbReference type="Pfam" id="PF03004">
    <property type="entry name" value="Transposase_24"/>
    <property type="match status" value="1"/>
</dbReference>
<reference evidence="3 4" key="1">
    <citation type="journal article" date="2018" name="PLoS Genet.">
        <title>Population sequencing reveals clonal diversity and ancestral inbreeding in the grapevine cultivar Chardonnay.</title>
        <authorList>
            <person name="Roach M.J."/>
            <person name="Johnson D.L."/>
            <person name="Bohlmann J."/>
            <person name="van Vuuren H.J."/>
            <person name="Jones S.J."/>
            <person name="Pretorius I.S."/>
            <person name="Schmidt S.A."/>
            <person name="Borneman A.R."/>
        </authorList>
    </citation>
    <scope>NUCLEOTIDE SEQUENCE [LARGE SCALE GENOMIC DNA]</scope>
    <source>
        <strain evidence="4">cv. Chardonnay</strain>
        <tissue evidence="3">Leaf</tissue>
    </source>
</reference>
<sequence>MDRSWMSKDRRSKDYADGSYHTWYWHGDAAPSGPPTSRAEWHHTVEFNDVDSTIEMVQVAYDDRKNDPKLFETLLEDAQKPLYPGCRNFTKLSALVKLYNLKARYGCKKTLNTLGMEYEKIHACPNDCILYRNELKDATSCPTCETSRWKLDGTGSKKRKGVPAKVMWYFPPIPRFRRLFQSPKIAKDLIWHAQEREFDGKMRHPSDSPSWKLVDHRWPDFASEPRNLRLAISADGPRQPGNDIDVYLAPLLDDLKMLWDVGVECYDVHQQEVFTLRAVLLWTINDFPAYGNLSGCVVKGYFACPICGEDTFSHRLKHGKKNSYTGHRRFLPCNHPFRKQKKAFNGKQEFSSPPQPLSGEEILRKIDVISNSWGKNKNSRGKLNVNTTNCWKKKSIFFDLEYWKYLHVVIAWIKVVDVSALDKLQNDLVVTLCLLEKYFPPSFFDIMLHLTVHLIEAAIGNNEPISETLKWIAHGPSHYVSKYHGYVINGCRYHTKERDDLRTTQNSGVSIVASTMQIASAKDQNPVFGELCFYGIITEIWDLDYTMFRIPVFKCDWVDNKNGIKVDDLGFTLVDFSKIAHKSDPFILASQAKQVFYVQDQLDPRWLVVLSTPQKDFLNMEGGESAVHLTSYLGVLARTMVPIRYKTWHVVPKQLKDKLWDSIETAFSLNHKSRRNCMLTMGKCFRSFKNLLTLKYILPFEDQPELLKRPPIQYTFIEDEDWTIFVKDRLSDNFKEYREIQKERRKRNIYNHHLSRKGYAGLEEEMMVASGSIETIDRSILWKKAREKKDGTFDEVAIPVIEKIDKLLKESQENGRSVSGSNDILVEALGTPEYSGQVRAKGKHYTPRQYFNSAADRAVRDFIAASKEEQRIFQAEVLAKLTQVGVVTPQSDVSSSNMKQKQLLLPEAVDKPIRIVEDVTPPEAIEPQKKVRKCELATGTKENIVAGGTIILECGPNYLVVVDAPYDSSAPLPIPIPGQTTTVGAAIGYQVLWPADLVIIRTPILASKKAKKQKVNEVEVKSKGEKPHDMKNFETLVGLMLSTSRAYPINFPEDVFGESFKTFMMKEDMEMIISSKEVSSNCILYYIWHLHRKLIDAKQAERYVFVNPALVSKAGTGEGSKENRSRFPLGVSGIGDEEMIAYYLDPMARQPCDDLKDIGNENQPTGKQKTSKREPTWVKVVCLRQPGSVECGYYVMRYMKEIIANPNQLTSKLAVFSIWIILGVALL</sequence>
<dbReference type="Pfam" id="PF02992">
    <property type="entry name" value="Transposase_21"/>
    <property type="match status" value="1"/>
</dbReference>
<feature type="domain" description="DUF4218" evidence="2">
    <location>
        <begin position="414"/>
        <end position="458"/>
    </location>
</feature>
<dbReference type="InterPro" id="IPR004242">
    <property type="entry name" value="Transposase_21"/>
</dbReference>
<dbReference type="PANTHER" id="PTHR10775:SF179">
    <property type="entry name" value="TRANSPOSON, EN_SPM-LIKE, TRANSPOSASE-ASSOCIATED DOMAIN PROTEIN"/>
    <property type="match status" value="1"/>
</dbReference>
<organism evidence="3 4">
    <name type="scientific">Vitis vinifera</name>
    <name type="common">Grape</name>
    <dbReference type="NCBI Taxonomy" id="29760"/>
    <lineage>
        <taxon>Eukaryota</taxon>
        <taxon>Viridiplantae</taxon>
        <taxon>Streptophyta</taxon>
        <taxon>Embryophyta</taxon>
        <taxon>Tracheophyta</taxon>
        <taxon>Spermatophyta</taxon>
        <taxon>Magnoliopsida</taxon>
        <taxon>eudicotyledons</taxon>
        <taxon>Gunneridae</taxon>
        <taxon>Pentapetalae</taxon>
        <taxon>rosids</taxon>
        <taxon>Vitales</taxon>
        <taxon>Vitaceae</taxon>
        <taxon>Viteae</taxon>
        <taxon>Vitis</taxon>
    </lineage>
</organism>
<evidence type="ECO:0000259" key="1">
    <source>
        <dbReference type="Pfam" id="PF13952"/>
    </source>
</evidence>
<name>A0A438FV69_VITVI</name>
<dbReference type="Proteomes" id="UP000288805">
    <property type="component" value="Unassembled WGS sequence"/>
</dbReference>
<protein>
    <recommendedName>
        <fullName evidence="5">DUF4218 domain-containing protein</fullName>
    </recommendedName>
</protein>
<dbReference type="PANTHER" id="PTHR10775">
    <property type="entry name" value="OS08G0208400 PROTEIN"/>
    <property type="match status" value="1"/>
</dbReference>
<proteinExistence type="predicted"/>
<dbReference type="InterPro" id="IPR038765">
    <property type="entry name" value="Papain-like_cys_pep_sf"/>
</dbReference>
<dbReference type="EMBL" id="QGNW01000730">
    <property type="protein sequence ID" value="RVW63852.1"/>
    <property type="molecule type" value="Genomic_DNA"/>
</dbReference>
<feature type="domain" description="DUF4216" evidence="1">
    <location>
        <begin position="541"/>
        <end position="609"/>
    </location>
</feature>
<accession>A0A438FV69</accession>
<comment type="caution">
    <text evidence="3">The sequence shown here is derived from an EMBL/GenBank/DDBJ whole genome shotgun (WGS) entry which is preliminary data.</text>
</comment>
<dbReference type="Pfam" id="PF13960">
    <property type="entry name" value="DUF4218"/>
    <property type="match status" value="1"/>
</dbReference>
<evidence type="ECO:0000313" key="3">
    <source>
        <dbReference type="EMBL" id="RVW63852.1"/>
    </source>
</evidence>
<dbReference type="InterPro" id="IPR025452">
    <property type="entry name" value="DUF4218"/>
</dbReference>
<evidence type="ECO:0000259" key="2">
    <source>
        <dbReference type="Pfam" id="PF13960"/>
    </source>
</evidence>
<dbReference type="Pfam" id="PF13952">
    <property type="entry name" value="DUF4216"/>
    <property type="match status" value="1"/>
</dbReference>
<evidence type="ECO:0008006" key="5">
    <source>
        <dbReference type="Google" id="ProtNLM"/>
    </source>
</evidence>
<gene>
    <name evidence="3" type="ORF">CK203_055610</name>
</gene>